<dbReference type="PANTHER" id="PTHR10259:SF11">
    <property type="entry name" value="THIOPURINE S-METHYLTRANSFERASE"/>
    <property type="match status" value="1"/>
</dbReference>
<dbReference type="OrthoDB" id="9778208at2"/>
<dbReference type="GO" id="GO:0008119">
    <property type="term" value="F:thiopurine S-methyltransferase activity"/>
    <property type="evidence" value="ECO:0007669"/>
    <property type="project" value="TreeGrafter"/>
</dbReference>
<dbReference type="InterPro" id="IPR029063">
    <property type="entry name" value="SAM-dependent_MTases_sf"/>
</dbReference>
<dbReference type="InterPro" id="IPR008854">
    <property type="entry name" value="TPMT"/>
</dbReference>
<keyword evidence="1 4" id="KW-0489">Methyltransferase</keyword>
<dbReference type="RefSeq" id="WP_124910025.1">
    <property type="nucleotide sequence ID" value="NZ_RQJP01000006.1"/>
</dbReference>
<keyword evidence="5" id="KW-1185">Reference proteome</keyword>
<dbReference type="Gene3D" id="3.40.50.150">
    <property type="entry name" value="Vaccinia Virus protein VP39"/>
    <property type="match status" value="1"/>
</dbReference>
<evidence type="ECO:0000256" key="3">
    <source>
        <dbReference type="ARBA" id="ARBA00022691"/>
    </source>
</evidence>
<dbReference type="Proteomes" id="UP000274271">
    <property type="component" value="Unassembled WGS sequence"/>
</dbReference>
<gene>
    <name evidence="4" type="ORF">EHT87_27710</name>
</gene>
<keyword evidence="2 4" id="KW-0808">Transferase</keyword>
<accession>A0A3P1CC73</accession>
<evidence type="ECO:0000256" key="1">
    <source>
        <dbReference type="ARBA" id="ARBA00022603"/>
    </source>
</evidence>
<dbReference type="Pfam" id="PF05724">
    <property type="entry name" value="TPMT"/>
    <property type="match status" value="1"/>
</dbReference>
<dbReference type="PROSITE" id="PS51585">
    <property type="entry name" value="SAM_MT_TPMT"/>
    <property type="match status" value="1"/>
</dbReference>
<dbReference type="GO" id="GO:0032259">
    <property type="term" value="P:methylation"/>
    <property type="evidence" value="ECO:0007669"/>
    <property type="project" value="UniProtKB-KW"/>
</dbReference>
<dbReference type="SUPFAM" id="SSF53335">
    <property type="entry name" value="S-adenosyl-L-methionine-dependent methyltransferases"/>
    <property type="match status" value="1"/>
</dbReference>
<reference evidence="4 5" key="1">
    <citation type="submission" date="2018-11" db="EMBL/GenBank/DDBJ databases">
        <authorList>
            <person name="Zhou Z."/>
            <person name="Wang G."/>
        </authorList>
    </citation>
    <scope>NUCLEOTIDE SEQUENCE [LARGE SCALE GENOMIC DNA]</scope>
    <source>
        <strain evidence="4 5">KCTC42998</strain>
    </source>
</reference>
<dbReference type="AlphaFoldDB" id="A0A3P1CC73"/>
<evidence type="ECO:0000313" key="4">
    <source>
        <dbReference type="EMBL" id="RRB10933.1"/>
    </source>
</evidence>
<protein>
    <submittedName>
        <fullName evidence="4">Thiopurine S-methyltransferase</fullName>
    </submittedName>
</protein>
<proteinExistence type="predicted"/>
<keyword evidence="3" id="KW-0949">S-adenosyl-L-methionine</keyword>
<name>A0A3P1CC73_9BACT</name>
<sequence>MEKQVWAESREDSDTRFHRQNVHPYVLKHLTPFALMEKSIFVPLCGRSLDLVYFSQFAERVVGVERVENTILQFFAENQLAYEKVGERYIAGNLTLFCKDLFALTPDEVGEIDLVYDRASLAALPLPLRVGYLQKMEELTAPGTEYFLNTLEYAPEMNTAPFSIAPEEIYGYFPNYVIKHVESPEVPHHRMIRKFNLDYLREHGFLMRKLYDASYASLIEAANRSFYEFSY</sequence>
<dbReference type="PANTHER" id="PTHR10259">
    <property type="entry name" value="THIOPURINE S-METHYLTRANSFERASE"/>
    <property type="match status" value="1"/>
</dbReference>
<evidence type="ECO:0000256" key="2">
    <source>
        <dbReference type="ARBA" id="ARBA00022679"/>
    </source>
</evidence>
<organism evidence="4 5">
    <name type="scientific">Larkinella knui</name>
    <dbReference type="NCBI Taxonomy" id="2025310"/>
    <lineage>
        <taxon>Bacteria</taxon>
        <taxon>Pseudomonadati</taxon>
        <taxon>Bacteroidota</taxon>
        <taxon>Cytophagia</taxon>
        <taxon>Cytophagales</taxon>
        <taxon>Spirosomataceae</taxon>
        <taxon>Larkinella</taxon>
    </lineage>
</organism>
<evidence type="ECO:0000313" key="5">
    <source>
        <dbReference type="Proteomes" id="UP000274271"/>
    </source>
</evidence>
<comment type="caution">
    <text evidence="4">The sequence shown here is derived from an EMBL/GenBank/DDBJ whole genome shotgun (WGS) entry which is preliminary data.</text>
</comment>
<dbReference type="EMBL" id="RQJP01000006">
    <property type="protein sequence ID" value="RRB10933.1"/>
    <property type="molecule type" value="Genomic_DNA"/>
</dbReference>